<evidence type="ECO:0000259" key="5">
    <source>
        <dbReference type="SMART" id="SM00156"/>
    </source>
</evidence>
<dbReference type="EMBL" id="JANTQA010000016">
    <property type="protein sequence ID" value="KAJ3447359.1"/>
    <property type="molecule type" value="Genomic_DNA"/>
</dbReference>
<evidence type="ECO:0000256" key="2">
    <source>
        <dbReference type="ARBA" id="ARBA00022723"/>
    </source>
</evidence>
<dbReference type="InterPro" id="IPR006186">
    <property type="entry name" value="Ser/Thr-sp_prot-phosphatase"/>
</dbReference>
<comment type="caution">
    <text evidence="6">The sequence shown here is derived from an EMBL/GenBank/DDBJ whole genome shotgun (WGS) entry which is preliminary data.</text>
</comment>
<evidence type="ECO:0000313" key="7">
    <source>
        <dbReference type="Proteomes" id="UP001146793"/>
    </source>
</evidence>
<dbReference type="Pfam" id="PF00149">
    <property type="entry name" value="Metallophos"/>
    <property type="match status" value="1"/>
</dbReference>
<dbReference type="AlphaFoldDB" id="A0AAV7ZZG1"/>
<feature type="domain" description="Serine/threonine specific protein phosphatases" evidence="5">
    <location>
        <begin position="16"/>
        <end position="279"/>
    </location>
</feature>
<sequence>MNLDGYIEKTLECELLEEEELYEVCEKVTEILGKEKNILTLKSPITICGDVHGQFYDVLELFRIGGQVKETKYLFLGDYVDRGYYSVETFTLLMLYKIKNHENRQVTQTYGFYNECQRKFGNLNVWKYFTNVFDYLTIAAMIDETIFCIHGGISQYISELNQIDQIERYEEIQQESAFYDLVWSDPHPEGKNGWAKSERGAGHYFGKEEVDKFMTTNNVSLICRAHQLVKAGWKYHFNEKKIVTVWSAPNYCYWNINDASILKLDDQLNQKFITFKAVAKNKRVIPKIIPMPMFL</sequence>
<protein>
    <recommendedName>
        <fullName evidence="1">protein-serine/threonine phosphatase</fullName>
        <ecNumber evidence="1">3.1.3.16</ecNumber>
    </recommendedName>
</protein>
<dbReference type="InterPro" id="IPR029052">
    <property type="entry name" value="Metallo-depent_PP-like"/>
</dbReference>
<dbReference type="PANTHER" id="PTHR45619">
    <property type="entry name" value="SERINE/THREONINE-PROTEIN PHOSPHATASE PP2A-RELATED"/>
    <property type="match status" value="1"/>
</dbReference>
<dbReference type="InterPro" id="IPR047129">
    <property type="entry name" value="PPA2-like"/>
</dbReference>
<dbReference type="EC" id="3.1.3.16" evidence="1"/>
<evidence type="ECO:0000256" key="3">
    <source>
        <dbReference type="ARBA" id="ARBA00022801"/>
    </source>
</evidence>
<evidence type="ECO:0000256" key="4">
    <source>
        <dbReference type="ARBA" id="ARBA00023211"/>
    </source>
</evidence>
<dbReference type="Gene3D" id="3.60.21.10">
    <property type="match status" value="1"/>
</dbReference>
<dbReference type="Proteomes" id="UP001146793">
    <property type="component" value="Unassembled WGS sequence"/>
</dbReference>
<name>A0AAV7ZZG1_9EUKA</name>
<reference evidence="6" key="1">
    <citation type="submission" date="2022-08" db="EMBL/GenBank/DDBJ databases">
        <title>Novel sulphate-reducing endosymbionts in the free-living metamonad Anaeramoeba.</title>
        <authorList>
            <person name="Jerlstrom-Hultqvist J."/>
            <person name="Cepicka I."/>
            <person name="Gallot-Lavallee L."/>
            <person name="Salas-Leiva D."/>
            <person name="Curtis B.A."/>
            <person name="Zahonova K."/>
            <person name="Pipaliya S."/>
            <person name="Dacks J."/>
            <person name="Roger A.J."/>
        </authorList>
    </citation>
    <scope>NUCLEOTIDE SEQUENCE</scope>
    <source>
        <strain evidence="6">Busselton2</strain>
    </source>
</reference>
<keyword evidence="2" id="KW-0479">Metal-binding</keyword>
<keyword evidence="3" id="KW-0378">Hydrolase</keyword>
<dbReference type="PRINTS" id="PR00114">
    <property type="entry name" value="STPHPHTASE"/>
</dbReference>
<dbReference type="SUPFAM" id="SSF56300">
    <property type="entry name" value="Metallo-dependent phosphatases"/>
    <property type="match status" value="1"/>
</dbReference>
<dbReference type="GO" id="GO:0004722">
    <property type="term" value="F:protein serine/threonine phosphatase activity"/>
    <property type="evidence" value="ECO:0007669"/>
    <property type="project" value="UniProtKB-EC"/>
</dbReference>
<evidence type="ECO:0000313" key="6">
    <source>
        <dbReference type="EMBL" id="KAJ3447359.1"/>
    </source>
</evidence>
<dbReference type="SMART" id="SM00156">
    <property type="entry name" value="PP2Ac"/>
    <property type="match status" value="1"/>
</dbReference>
<proteinExistence type="predicted"/>
<gene>
    <name evidence="6" type="ORF">M0812_07589</name>
</gene>
<organism evidence="6 7">
    <name type="scientific">Anaeramoeba flamelloides</name>
    <dbReference type="NCBI Taxonomy" id="1746091"/>
    <lineage>
        <taxon>Eukaryota</taxon>
        <taxon>Metamonada</taxon>
        <taxon>Anaeramoebidae</taxon>
        <taxon>Anaeramoeba</taxon>
    </lineage>
</organism>
<accession>A0AAV7ZZG1</accession>
<keyword evidence="4" id="KW-0464">Manganese</keyword>
<evidence type="ECO:0000256" key="1">
    <source>
        <dbReference type="ARBA" id="ARBA00013081"/>
    </source>
</evidence>
<dbReference type="InterPro" id="IPR004843">
    <property type="entry name" value="Calcineurin-like_PHP"/>
</dbReference>
<dbReference type="GO" id="GO:0046872">
    <property type="term" value="F:metal ion binding"/>
    <property type="evidence" value="ECO:0007669"/>
    <property type="project" value="UniProtKB-KW"/>
</dbReference>